<evidence type="ECO:0000313" key="3">
    <source>
        <dbReference type="Proteomes" id="UP000005237"/>
    </source>
</evidence>
<keyword evidence="1" id="KW-1133">Transmembrane helix</keyword>
<name>A0A8R1DJ22_CAEJA</name>
<feature type="transmembrane region" description="Helical" evidence="1">
    <location>
        <begin position="59"/>
        <end position="80"/>
    </location>
</feature>
<keyword evidence="3" id="KW-1185">Reference proteome</keyword>
<dbReference type="AlphaFoldDB" id="A0A8R1DJ22"/>
<feature type="transmembrane region" description="Helical" evidence="1">
    <location>
        <begin position="12"/>
        <end position="30"/>
    </location>
</feature>
<organism evidence="2 3">
    <name type="scientific">Caenorhabditis japonica</name>
    <dbReference type="NCBI Taxonomy" id="281687"/>
    <lineage>
        <taxon>Eukaryota</taxon>
        <taxon>Metazoa</taxon>
        <taxon>Ecdysozoa</taxon>
        <taxon>Nematoda</taxon>
        <taxon>Chromadorea</taxon>
        <taxon>Rhabditida</taxon>
        <taxon>Rhabditina</taxon>
        <taxon>Rhabditomorpha</taxon>
        <taxon>Rhabditoidea</taxon>
        <taxon>Rhabditidae</taxon>
        <taxon>Peloderinae</taxon>
        <taxon>Caenorhabditis</taxon>
    </lineage>
</organism>
<sequence length="148" mass="16718">MVWNVKNTMGAAALNMIMTIPFLIIVIFGTRSYKIVKKLKEQGDSVFTKKLQMQLYKALVAQTAIPMIFLFFPIGILFSAPLLHLNIEKGSVLVTFFYSLYPAVDPIPAIFFIDEYRNCFLGIFKKNSIQPTLNKASVVSVDTEQEIS</sequence>
<dbReference type="PANTHER" id="PTHR22943">
    <property type="entry name" value="7-TRANSMEMBRANE DOMAIN RECEPTOR C.ELEGANS"/>
    <property type="match status" value="1"/>
</dbReference>
<dbReference type="PANTHER" id="PTHR22943:SF251">
    <property type="entry name" value="SEVEN TM RECEPTOR"/>
    <property type="match status" value="1"/>
</dbReference>
<evidence type="ECO:0008006" key="4">
    <source>
        <dbReference type="Google" id="ProtNLM"/>
    </source>
</evidence>
<dbReference type="SUPFAM" id="SSF81321">
    <property type="entry name" value="Family A G protein-coupled receptor-like"/>
    <property type="match status" value="1"/>
</dbReference>
<protein>
    <recommendedName>
        <fullName evidence="4">Seven TM Receptor</fullName>
    </recommendedName>
</protein>
<reference evidence="2" key="2">
    <citation type="submission" date="2022-06" db="UniProtKB">
        <authorList>
            <consortium name="EnsemblMetazoa"/>
        </authorList>
    </citation>
    <scope>IDENTIFICATION</scope>
    <source>
        <strain evidence="2">DF5081</strain>
    </source>
</reference>
<proteinExistence type="predicted"/>
<dbReference type="Pfam" id="PF10326">
    <property type="entry name" value="7TM_GPCR_Str"/>
    <property type="match status" value="1"/>
</dbReference>
<reference evidence="3" key="1">
    <citation type="submission" date="2010-08" db="EMBL/GenBank/DDBJ databases">
        <authorList>
            <consortium name="Caenorhabditis japonica Sequencing Consortium"/>
            <person name="Wilson R.K."/>
        </authorList>
    </citation>
    <scope>NUCLEOTIDE SEQUENCE [LARGE SCALE GENOMIC DNA]</scope>
    <source>
        <strain evidence="3">DF5081</strain>
    </source>
</reference>
<feature type="transmembrane region" description="Helical" evidence="1">
    <location>
        <begin position="92"/>
        <end position="113"/>
    </location>
</feature>
<evidence type="ECO:0000256" key="1">
    <source>
        <dbReference type="SAM" id="Phobius"/>
    </source>
</evidence>
<accession>A0A8R1DJ22</accession>
<dbReference type="GO" id="GO:0038022">
    <property type="term" value="F:G protein-coupled olfactory receptor activity"/>
    <property type="evidence" value="ECO:0007669"/>
    <property type="project" value="TreeGrafter"/>
</dbReference>
<evidence type="ECO:0000313" key="2">
    <source>
        <dbReference type="EnsemblMetazoa" id="CJA04179.1"/>
    </source>
</evidence>
<dbReference type="GO" id="GO:0042048">
    <property type="term" value="P:olfactory behavior"/>
    <property type="evidence" value="ECO:0007669"/>
    <property type="project" value="TreeGrafter"/>
</dbReference>
<keyword evidence="1" id="KW-0812">Transmembrane</keyword>
<dbReference type="Gene3D" id="1.20.1070.10">
    <property type="entry name" value="Rhodopsin 7-helix transmembrane proteins"/>
    <property type="match status" value="1"/>
</dbReference>
<dbReference type="Proteomes" id="UP000005237">
    <property type="component" value="Unassembled WGS sequence"/>
</dbReference>
<keyword evidence="1" id="KW-0472">Membrane</keyword>
<dbReference type="EnsemblMetazoa" id="CJA04179.1">
    <property type="protein sequence ID" value="CJA04179.1"/>
    <property type="gene ID" value="WBGene00123381"/>
</dbReference>
<dbReference type="InterPro" id="IPR019428">
    <property type="entry name" value="7TM_GPCR_serpentine_rcpt_Str"/>
</dbReference>
<dbReference type="GO" id="GO:0005886">
    <property type="term" value="C:plasma membrane"/>
    <property type="evidence" value="ECO:0007669"/>
    <property type="project" value="TreeGrafter"/>
</dbReference>